<evidence type="ECO:0000313" key="2">
    <source>
        <dbReference type="EnsemblPlants" id="OPUNC12G14580.1"/>
    </source>
</evidence>
<dbReference type="EnsemblPlants" id="OPUNC12G14580.1">
    <property type="protein sequence ID" value="OPUNC12G14580.1"/>
    <property type="gene ID" value="OPUNC12G14580"/>
</dbReference>
<feature type="compositionally biased region" description="Basic and acidic residues" evidence="1">
    <location>
        <begin position="32"/>
        <end position="42"/>
    </location>
</feature>
<sequence length="153" mass="16725">MTSNGGSEGVTAVAHPVYLPQRQRNPHPGRTNADRVAHRGREAAAAARTRNRKRRRTAAAAGEKRAGQKQQLAVSSSWVVRHGDRPRARRPRRRPPRPRRLRHHPVSRRAEDHGGGVLESAYGCDDAIAPGDGFMHVGRSCCPSEVPFGAPSL</sequence>
<keyword evidence="3" id="KW-1185">Reference proteome</keyword>
<protein>
    <submittedName>
        <fullName evidence="2">Uncharacterized protein</fullName>
    </submittedName>
</protein>
<reference evidence="2" key="1">
    <citation type="submission" date="2015-04" db="UniProtKB">
        <authorList>
            <consortium name="EnsemblPlants"/>
        </authorList>
    </citation>
    <scope>IDENTIFICATION</scope>
</reference>
<dbReference type="Proteomes" id="UP000026962">
    <property type="component" value="Chromosome 12"/>
</dbReference>
<feature type="region of interest" description="Disordered" evidence="1">
    <location>
        <begin position="1"/>
        <end position="116"/>
    </location>
</feature>
<dbReference type="Gramene" id="OPUNC12G14580.1">
    <property type="protein sequence ID" value="OPUNC12G14580.1"/>
    <property type="gene ID" value="OPUNC12G14580"/>
</dbReference>
<feature type="compositionally biased region" description="Polar residues" evidence="1">
    <location>
        <begin position="68"/>
        <end position="78"/>
    </location>
</feature>
<name>A0A0E0MNP5_ORYPU</name>
<proteinExistence type="predicted"/>
<evidence type="ECO:0000256" key="1">
    <source>
        <dbReference type="SAM" id="MobiDB-lite"/>
    </source>
</evidence>
<dbReference type="AlphaFoldDB" id="A0A0E0MNP5"/>
<organism evidence="2">
    <name type="scientific">Oryza punctata</name>
    <name type="common">Red rice</name>
    <dbReference type="NCBI Taxonomy" id="4537"/>
    <lineage>
        <taxon>Eukaryota</taxon>
        <taxon>Viridiplantae</taxon>
        <taxon>Streptophyta</taxon>
        <taxon>Embryophyta</taxon>
        <taxon>Tracheophyta</taxon>
        <taxon>Spermatophyta</taxon>
        <taxon>Magnoliopsida</taxon>
        <taxon>Liliopsida</taxon>
        <taxon>Poales</taxon>
        <taxon>Poaceae</taxon>
        <taxon>BOP clade</taxon>
        <taxon>Oryzoideae</taxon>
        <taxon>Oryzeae</taxon>
        <taxon>Oryzinae</taxon>
        <taxon>Oryza</taxon>
    </lineage>
</organism>
<reference evidence="2" key="2">
    <citation type="submission" date="2018-05" db="EMBL/GenBank/DDBJ databases">
        <title>OpunRS2 (Oryza punctata Reference Sequence Version 2).</title>
        <authorList>
            <person name="Zhang J."/>
            <person name="Kudrna D."/>
            <person name="Lee S."/>
            <person name="Talag J."/>
            <person name="Welchert J."/>
            <person name="Wing R.A."/>
        </authorList>
    </citation>
    <scope>NUCLEOTIDE SEQUENCE [LARGE SCALE GENOMIC DNA]</scope>
</reference>
<feature type="compositionally biased region" description="Basic residues" evidence="1">
    <location>
        <begin position="87"/>
        <end position="107"/>
    </location>
</feature>
<evidence type="ECO:0000313" key="3">
    <source>
        <dbReference type="Proteomes" id="UP000026962"/>
    </source>
</evidence>
<accession>A0A0E0MNP5</accession>
<dbReference type="HOGENOM" id="CLU_1716204_0_0_1"/>